<dbReference type="PANTHER" id="PTHR35393">
    <property type="entry name" value="CHROMOSOME 1, WHOLE GENOME SHOTGUN SEQUENCE"/>
    <property type="match status" value="1"/>
</dbReference>
<dbReference type="HOGENOM" id="CLU_079426_1_0_1"/>
<protein>
    <recommendedName>
        <fullName evidence="1">SigF-like NTF2-like domain-containing protein</fullName>
    </recommendedName>
</protein>
<dbReference type="STRING" id="578458.D8Q780"/>
<dbReference type="GeneID" id="9592537"/>
<organism evidence="3">
    <name type="scientific">Schizophyllum commune (strain H4-8 / FGSC 9210)</name>
    <name type="common">Split gill fungus</name>
    <dbReference type="NCBI Taxonomy" id="578458"/>
    <lineage>
        <taxon>Eukaryota</taxon>
        <taxon>Fungi</taxon>
        <taxon>Dikarya</taxon>
        <taxon>Basidiomycota</taxon>
        <taxon>Agaricomycotina</taxon>
        <taxon>Agaricomycetes</taxon>
        <taxon>Agaricomycetidae</taxon>
        <taxon>Agaricales</taxon>
        <taxon>Schizophyllaceae</taxon>
        <taxon>Schizophyllum</taxon>
    </lineage>
</organism>
<dbReference type="Proteomes" id="UP000007431">
    <property type="component" value="Unassembled WGS sequence"/>
</dbReference>
<feature type="domain" description="SigF-like NTF2-like" evidence="1">
    <location>
        <begin position="1"/>
        <end position="171"/>
    </location>
</feature>
<dbReference type="PANTHER" id="PTHR35393:SF1">
    <property type="entry name" value="SNOAL-LIKE DOMAIN-CONTAINING PROTEIN"/>
    <property type="match status" value="1"/>
</dbReference>
<dbReference type="OMA" id="MSQIFTI"/>
<name>D8Q780_SCHCM</name>
<dbReference type="AlphaFoldDB" id="D8Q780"/>
<evidence type="ECO:0000313" key="2">
    <source>
        <dbReference type="EMBL" id="EFI96364.1"/>
    </source>
</evidence>
<dbReference type="InterPro" id="IPR057514">
    <property type="entry name" value="NTF2_SigF"/>
</dbReference>
<dbReference type="Pfam" id="PF24840">
    <property type="entry name" value="NTF2_SigF"/>
    <property type="match status" value="1"/>
</dbReference>
<evidence type="ECO:0000313" key="3">
    <source>
        <dbReference type="Proteomes" id="UP000007431"/>
    </source>
</evidence>
<keyword evidence="3" id="KW-1185">Reference proteome</keyword>
<proteinExistence type="predicted"/>
<dbReference type="eggNOG" id="ENOG502S534">
    <property type="taxonomic scope" value="Eukaryota"/>
</dbReference>
<accession>D8Q780</accession>
<dbReference type="KEGG" id="scm:SCHCO_02629579"/>
<dbReference type="InParanoid" id="D8Q780"/>
<reference evidence="2 3" key="1">
    <citation type="journal article" date="2010" name="Nat. Biotechnol.">
        <title>Genome sequence of the model mushroom Schizophyllum commune.</title>
        <authorList>
            <person name="Ohm R.A."/>
            <person name="de Jong J.F."/>
            <person name="Lugones L.G."/>
            <person name="Aerts A."/>
            <person name="Kothe E."/>
            <person name="Stajich J.E."/>
            <person name="de Vries R.P."/>
            <person name="Record E."/>
            <person name="Levasseur A."/>
            <person name="Baker S.E."/>
            <person name="Bartholomew K.A."/>
            <person name="Coutinho P.M."/>
            <person name="Erdmann S."/>
            <person name="Fowler T.J."/>
            <person name="Gathman A.C."/>
            <person name="Lombard V."/>
            <person name="Henrissat B."/>
            <person name="Knabe N."/>
            <person name="Kuees U."/>
            <person name="Lilly W.W."/>
            <person name="Lindquist E."/>
            <person name="Lucas S."/>
            <person name="Magnuson J.K."/>
            <person name="Piumi F."/>
            <person name="Raudaskoski M."/>
            <person name="Salamov A."/>
            <person name="Schmutz J."/>
            <person name="Schwarze F.W.M.R."/>
            <person name="vanKuyk P.A."/>
            <person name="Horton J.S."/>
            <person name="Grigoriev I.V."/>
            <person name="Woesten H.A.B."/>
        </authorList>
    </citation>
    <scope>NUCLEOTIDE SEQUENCE [LARGE SCALE GENOMIC DNA]</scope>
    <source>
        <strain evidence="3">H4-8 / FGSC 9210</strain>
    </source>
</reference>
<evidence type="ECO:0000259" key="1">
    <source>
        <dbReference type="Pfam" id="PF24840"/>
    </source>
</evidence>
<sequence>MENPAEDIHGVFNALTMAANADVQRAAVNKYFLPNAGFRHPLCRVEPGFLSRDNILGVYQWYRIMSPILEAEIIDVVFHPDKNVMYLEGSQKFHIRLSPFAPAPARIIIRLTLQKDQFSGLYYIAQQEDFYHPDDFINLLVPPLAPFIRLALDGAGVVSNICAKVGQVVGYWRPGGGPHAESGEDVCV</sequence>
<dbReference type="VEuPathDB" id="FungiDB:SCHCODRAFT_02629579"/>
<dbReference type="EMBL" id="GL377307">
    <property type="protein sequence ID" value="EFI96364.1"/>
    <property type="molecule type" value="Genomic_DNA"/>
</dbReference>
<gene>
    <name evidence="2" type="ORF">SCHCODRAFT_16049</name>
</gene>
<dbReference type="OrthoDB" id="2344312at2759"/>